<keyword evidence="4 5" id="KW-0539">Nucleus</keyword>
<accession>A0ABR0APK4</accession>
<dbReference type="InterPro" id="IPR001356">
    <property type="entry name" value="HD"/>
</dbReference>
<evidence type="ECO:0000256" key="5">
    <source>
        <dbReference type="PROSITE-ProRule" id="PRU00108"/>
    </source>
</evidence>
<dbReference type="SMART" id="SM00389">
    <property type="entry name" value="HOX"/>
    <property type="match status" value="1"/>
</dbReference>
<evidence type="ECO:0000256" key="1">
    <source>
        <dbReference type="ARBA" id="ARBA00004123"/>
    </source>
</evidence>
<evidence type="ECO:0000256" key="4">
    <source>
        <dbReference type="ARBA" id="ARBA00023242"/>
    </source>
</evidence>
<evidence type="ECO:0000256" key="7">
    <source>
        <dbReference type="SAM" id="MobiDB-lite"/>
    </source>
</evidence>
<dbReference type="PANTHER" id="PTHR24333:SF5">
    <property type="entry name" value="VENT HOMEOBOX"/>
    <property type="match status" value="1"/>
</dbReference>
<dbReference type="PRINTS" id="PR00024">
    <property type="entry name" value="HOMEOBOX"/>
</dbReference>
<dbReference type="Pfam" id="PF00046">
    <property type="entry name" value="Homeodomain"/>
    <property type="match status" value="1"/>
</dbReference>
<dbReference type="PANTHER" id="PTHR24333">
    <property type="entry name" value="HOMEO BOX HB9 LIKE A-RELATED"/>
    <property type="match status" value="1"/>
</dbReference>
<name>A0ABR0APK4_9CRUS</name>
<feature type="compositionally biased region" description="Polar residues" evidence="7">
    <location>
        <begin position="1"/>
        <end position="26"/>
    </location>
</feature>
<feature type="domain" description="Homeobox" evidence="8">
    <location>
        <begin position="343"/>
        <end position="403"/>
    </location>
</feature>
<feature type="compositionally biased region" description="Low complexity" evidence="7">
    <location>
        <begin position="514"/>
        <end position="535"/>
    </location>
</feature>
<dbReference type="InterPro" id="IPR009057">
    <property type="entry name" value="Homeodomain-like_sf"/>
</dbReference>
<dbReference type="EMBL" id="JAOYFB010000038">
    <property type="protein sequence ID" value="KAK4026990.1"/>
    <property type="molecule type" value="Genomic_DNA"/>
</dbReference>
<proteinExistence type="predicted"/>
<feature type="compositionally biased region" description="Low complexity" evidence="7">
    <location>
        <begin position="48"/>
        <end position="68"/>
    </location>
</feature>
<dbReference type="Gene3D" id="1.10.10.60">
    <property type="entry name" value="Homeodomain-like"/>
    <property type="match status" value="1"/>
</dbReference>
<feature type="compositionally biased region" description="Polar residues" evidence="7">
    <location>
        <begin position="262"/>
        <end position="274"/>
    </location>
</feature>
<dbReference type="CDD" id="cd00086">
    <property type="entry name" value="homeodomain"/>
    <property type="match status" value="1"/>
</dbReference>
<dbReference type="InterPro" id="IPR017970">
    <property type="entry name" value="Homeobox_CS"/>
</dbReference>
<evidence type="ECO:0000313" key="9">
    <source>
        <dbReference type="EMBL" id="KAK4026990.1"/>
    </source>
</evidence>
<gene>
    <name evidence="9" type="ORF">OUZ56_016011</name>
</gene>
<comment type="caution">
    <text evidence="9">The sequence shown here is derived from an EMBL/GenBank/DDBJ whole genome shotgun (WGS) entry which is preliminary data.</text>
</comment>
<feature type="region of interest" description="Disordered" evidence="7">
    <location>
        <begin position="140"/>
        <end position="172"/>
    </location>
</feature>
<dbReference type="Proteomes" id="UP001234178">
    <property type="component" value="Unassembled WGS sequence"/>
</dbReference>
<protein>
    <recommendedName>
        <fullName evidence="8">Homeobox domain-containing protein</fullName>
    </recommendedName>
</protein>
<sequence length="543" mass="57398">MESSTKIKNTTVIRSASTSPTDLSLCSSKRKSISHQSSSNHHHHHHNNNNNNNSKRFRLSEAGESAGESEQRGRSLKSTALPASSSGASSPSRASIESHAAAKMLGMPDQNTASMLAAMAFVTRARSSFMIGDILNSSRWTDPASQPQQHGQQHGQHHHHPLLGAYSHHQGASHQAATAAALMAASAAAHHHVPQHLNQLPHGLHNLHHHHLLQHPSVMEAVHHHQSGGGGGHHHNLIRQRDTHSKSEEEEDADSEVDVESNASYNSRQTNSLTNKEDGNDEETDDEEEEELRNAVGGSGKVSAGPEGAAGKSGGGGTGGHAGAGNSSSRPASSPPSPSSCGRKQRKARTAFTDHQLQTLEKSFERQKYLSVQDRLELAAKLSLTDTQVKTWYQNRRTKWKRQTAVGLELLAEAGNYATLQRLYAGSAAAAAAAAAASSPYAPWGYPAGPHLNALPSSALDMYYRQAAAALSQRVSPTALQQQAPRGGAFPSSTAAGPAGVLSLPANNSPGQRSSTSSSLLSNSAAVATANNNLSRPSSVEKT</sequence>
<feature type="region of interest" description="Disordered" evidence="7">
    <location>
        <begin position="500"/>
        <end position="543"/>
    </location>
</feature>
<comment type="subcellular location">
    <subcellularLocation>
        <location evidence="1 5 6">Nucleus</location>
    </subcellularLocation>
</comment>
<feature type="compositionally biased region" description="Low complexity" evidence="7">
    <location>
        <begin position="78"/>
        <end position="96"/>
    </location>
</feature>
<organism evidence="9 10">
    <name type="scientific">Daphnia magna</name>
    <dbReference type="NCBI Taxonomy" id="35525"/>
    <lineage>
        <taxon>Eukaryota</taxon>
        <taxon>Metazoa</taxon>
        <taxon>Ecdysozoa</taxon>
        <taxon>Arthropoda</taxon>
        <taxon>Crustacea</taxon>
        <taxon>Branchiopoda</taxon>
        <taxon>Diplostraca</taxon>
        <taxon>Cladocera</taxon>
        <taxon>Anomopoda</taxon>
        <taxon>Daphniidae</taxon>
        <taxon>Daphnia</taxon>
    </lineage>
</organism>
<evidence type="ECO:0000256" key="2">
    <source>
        <dbReference type="ARBA" id="ARBA00023125"/>
    </source>
</evidence>
<evidence type="ECO:0000256" key="6">
    <source>
        <dbReference type="RuleBase" id="RU000682"/>
    </source>
</evidence>
<evidence type="ECO:0000259" key="8">
    <source>
        <dbReference type="PROSITE" id="PS50071"/>
    </source>
</evidence>
<evidence type="ECO:0000256" key="3">
    <source>
        <dbReference type="ARBA" id="ARBA00023155"/>
    </source>
</evidence>
<dbReference type="PROSITE" id="PS00027">
    <property type="entry name" value="HOMEOBOX_1"/>
    <property type="match status" value="1"/>
</dbReference>
<feature type="region of interest" description="Disordered" evidence="7">
    <location>
        <begin position="1"/>
        <end position="96"/>
    </location>
</feature>
<dbReference type="InterPro" id="IPR050848">
    <property type="entry name" value="Homeobox_TF"/>
</dbReference>
<feature type="DNA-binding region" description="Homeobox" evidence="5">
    <location>
        <begin position="345"/>
        <end position="404"/>
    </location>
</feature>
<feature type="compositionally biased region" description="Gly residues" evidence="7">
    <location>
        <begin position="311"/>
        <end position="323"/>
    </location>
</feature>
<feature type="region of interest" description="Disordered" evidence="7">
    <location>
        <begin position="222"/>
        <end position="351"/>
    </location>
</feature>
<feature type="compositionally biased region" description="Acidic residues" evidence="7">
    <location>
        <begin position="279"/>
        <end position="291"/>
    </location>
</feature>
<reference evidence="9 10" key="1">
    <citation type="journal article" date="2023" name="Nucleic Acids Res.">
        <title>The hologenome of Daphnia magna reveals possible DNA methylation and microbiome-mediated evolution of the host genome.</title>
        <authorList>
            <person name="Chaturvedi A."/>
            <person name="Li X."/>
            <person name="Dhandapani V."/>
            <person name="Marshall H."/>
            <person name="Kissane S."/>
            <person name="Cuenca-Cambronero M."/>
            <person name="Asole G."/>
            <person name="Calvet F."/>
            <person name="Ruiz-Romero M."/>
            <person name="Marangio P."/>
            <person name="Guigo R."/>
            <person name="Rago D."/>
            <person name="Mirbahai L."/>
            <person name="Eastwood N."/>
            <person name="Colbourne J.K."/>
            <person name="Zhou J."/>
            <person name="Mallon E."/>
            <person name="Orsini L."/>
        </authorList>
    </citation>
    <scope>NUCLEOTIDE SEQUENCE [LARGE SCALE GENOMIC DNA]</scope>
    <source>
        <strain evidence="9">LRV0_1</strain>
    </source>
</reference>
<keyword evidence="10" id="KW-1185">Reference proteome</keyword>
<evidence type="ECO:0000313" key="10">
    <source>
        <dbReference type="Proteomes" id="UP001234178"/>
    </source>
</evidence>
<dbReference type="InterPro" id="IPR020479">
    <property type="entry name" value="HD_metazoa"/>
</dbReference>
<dbReference type="PROSITE" id="PS50071">
    <property type="entry name" value="HOMEOBOX_2"/>
    <property type="match status" value="1"/>
</dbReference>
<dbReference type="SUPFAM" id="SSF46689">
    <property type="entry name" value="Homeodomain-like"/>
    <property type="match status" value="1"/>
</dbReference>
<keyword evidence="2 5" id="KW-0238">DNA-binding</keyword>
<keyword evidence="3 5" id="KW-0371">Homeobox</keyword>
<feature type="compositionally biased region" description="Acidic residues" evidence="7">
    <location>
        <begin position="248"/>
        <end position="259"/>
    </location>
</feature>